<protein>
    <submittedName>
        <fullName evidence="4">Fungal-specific transcription factor domain-containing protein</fullName>
    </submittedName>
</protein>
<dbReference type="InterPro" id="IPR007219">
    <property type="entry name" value="XnlR_reg_dom"/>
</dbReference>
<dbReference type="GO" id="GO:0003677">
    <property type="term" value="F:DNA binding"/>
    <property type="evidence" value="ECO:0007669"/>
    <property type="project" value="InterPro"/>
</dbReference>
<gene>
    <name evidence="4" type="ORF">BJ875DRAFT_389747</name>
</gene>
<dbReference type="PANTHER" id="PTHR47654">
    <property type="entry name" value="ZN(II)2CYS6 TRANSCRIPTION FACTOR (EUROFUNG)-RELATED"/>
    <property type="match status" value="1"/>
</dbReference>
<dbReference type="SMART" id="SM00906">
    <property type="entry name" value="Fungal_trans"/>
    <property type="match status" value="1"/>
</dbReference>
<dbReference type="CDD" id="cd12148">
    <property type="entry name" value="fungal_TF_MHR"/>
    <property type="match status" value="1"/>
</dbReference>
<feature type="domain" description="Xylanolytic transcriptional activator regulatory" evidence="3">
    <location>
        <begin position="127"/>
        <end position="200"/>
    </location>
</feature>
<keyword evidence="5" id="KW-1185">Reference proteome</keyword>
<dbReference type="GO" id="GO:0006351">
    <property type="term" value="P:DNA-templated transcription"/>
    <property type="evidence" value="ECO:0007669"/>
    <property type="project" value="InterPro"/>
</dbReference>
<reference evidence="4" key="1">
    <citation type="journal article" date="2021" name="IMA Fungus">
        <title>Genomic characterization of three marine fungi, including Emericellopsis atlantica sp. nov. with signatures of a generalist lifestyle and marine biomass degradation.</title>
        <authorList>
            <person name="Hagestad O.C."/>
            <person name="Hou L."/>
            <person name="Andersen J.H."/>
            <person name="Hansen E.H."/>
            <person name="Altermark B."/>
            <person name="Li C."/>
            <person name="Kuhnert E."/>
            <person name="Cox R.J."/>
            <person name="Crous P.W."/>
            <person name="Spatafora J.W."/>
            <person name="Lail K."/>
            <person name="Amirebrahimi M."/>
            <person name="Lipzen A."/>
            <person name="Pangilinan J."/>
            <person name="Andreopoulos W."/>
            <person name="Hayes R.D."/>
            <person name="Ng V."/>
            <person name="Grigoriev I.V."/>
            <person name="Jackson S.A."/>
            <person name="Sutton T.D.S."/>
            <person name="Dobson A.D.W."/>
            <person name="Rama T."/>
        </authorList>
    </citation>
    <scope>NUCLEOTIDE SEQUENCE</scope>
    <source>
        <strain evidence="4">TRa018bII</strain>
    </source>
</reference>
<dbReference type="GO" id="GO:0008270">
    <property type="term" value="F:zinc ion binding"/>
    <property type="evidence" value="ECO:0007669"/>
    <property type="project" value="InterPro"/>
</dbReference>
<evidence type="ECO:0000313" key="4">
    <source>
        <dbReference type="EMBL" id="KAG9228262.1"/>
    </source>
</evidence>
<evidence type="ECO:0000256" key="1">
    <source>
        <dbReference type="ARBA" id="ARBA00023242"/>
    </source>
</evidence>
<evidence type="ECO:0000313" key="5">
    <source>
        <dbReference type="Proteomes" id="UP000824998"/>
    </source>
</evidence>
<dbReference type="Pfam" id="PF04082">
    <property type="entry name" value="Fungal_trans"/>
    <property type="match status" value="1"/>
</dbReference>
<feature type="region of interest" description="Disordered" evidence="2">
    <location>
        <begin position="220"/>
        <end position="240"/>
    </location>
</feature>
<organism evidence="4 5">
    <name type="scientific">Amylocarpus encephaloides</name>
    <dbReference type="NCBI Taxonomy" id="45428"/>
    <lineage>
        <taxon>Eukaryota</taxon>
        <taxon>Fungi</taxon>
        <taxon>Dikarya</taxon>
        <taxon>Ascomycota</taxon>
        <taxon>Pezizomycotina</taxon>
        <taxon>Leotiomycetes</taxon>
        <taxon>Helotiales</taxon>
        <taxon>Helotiales incertae sedis</taxon>
        <taxon>Amylocarpus</taxon>
    </lineage>
</organism>
<dbReference type="EMBL" id="MU252001">
    <property type="protein sequence ID" value="KAG9228262.1"/>
    <property type="molecule type" value="Genomic_DNA"/>
</dbReference>
<dbReference type="Proteomes" id="UP000824998">
    <property type="component" value="Unassembled WGS sequence"/>
</dbReference>
<dbReference type="AlphaFoldDB" id="A0A9P7Y7F3"/>
<proteinExistence type="predicted"/>
<evidence type="ECO:0000256" key="2">
    <source>
        <dbReference type="SAM" id="MobiDB-lite"/>
    </source>
</evidence>
<keyword evidence="1" id="KW-0539">Nucleus</keyword>
<dbReference type="OrthoDB" id="5296287at2759"/>
<dbReference type="InterPro" id="IPR053230">
    <property type="entry name" value="Trans_reg_galc"/>
</dbReference>
<dbReference type="PANTHER" id="PTHR47654:SF5">
    <property type="entry name" value="TRANSCRIPTION FACTOR DOMAIN-CONTAINING PROTEIN"/>
    <property type="match status" value="1"/>
</dbReference>
<name>A0A9P7Y7F3_9HELO</name>
<sequence>MDWPDPALAHRLVQSYFENIHDAFPILDRRKFQVWYAHVKPGSMQQSDEDIIWLGTLNIIFAITSYHAQLTLAEHHRWHTDHLLYCARAKVLFLNDQILHQDARISTVCALGLLALYHIATCRMNWAWPVCGLAIRQALSLGLNVRSEAEELTDGEKEHRVRIWWSLYSLECLLNELTGRPSCISDTDISTPLPINMDEVKFASGQPFYDQGADVGENVGGFSSQSSRRGSRTSKGTCLSQFPKDSSKPLIYQYPSARLLVTPSTYFIYRVQLSIISHEVLTNLYCASTIKVRWSVVQSTISRIDQRLLKWDSDLPDKFTMDADTCLQPEWNDIYFVPRISLAILYNSSRMILFRPCLCRFEDRLNHQRDPSQDFNQKSVEECIKAARRMIALLSGPSTSLRKIYAIPSWWHTLHCLCQALSILALEIAFRARHVPTEAGEIIEDAKRGVSWLSMMASRSISARKAWEVFDKLIRLASPGIDYSPFDMP</sequence>
<accession>A0A9P7Y7F3</accession>
<feature type="non-terminal residue" evidence="4">
    <location>
        <position position="489"/>
    </location>
</feature>
<evidence type="ECO:0000259" key="3">
    <source>
        <dbReference type="SMART" id="SM00906"/>
    </source>
</evidence>
<comment type="caution">
    <text evidence="4">The sequence shown here is derived from an EMBL/GenBank/DDBJ whole genome shotgun (WGS) entry which is preliminary data.</text>
</comment>